<dbReference type="CDD" id="cd05259">
    <property type="entry name" value="PCBER_SDR_a"/>
    <property type="match status" value="1"/>
</dbReference>
<dbReference type="InterPro" id="IPR008030">
    <property type="entry name" value="NmrA-like"/>
</dbReference>
<reference evidence="4" key="1">
    <citation type="submission" date="2020-02" db="EMBL/GenBank/DDBJ databases">
        <authorList>
            <person name="Palmer J.M."/>
        </authorList>
    </citation>
    <scope>NUCLEOTIDE SEQUENCE</scope>
    <source>
        <strain evidence="4">EPUS1.4</strain>
        <tissue evidence="4">Thallus</tissue>
    </source>
</reference>
<protein>
    <recommendedName>
        <fullName evidence="3">NmrA-like domain-containing protein</fullName>
    </recommendedName>
</protein>
<feature type="domain" description="NmrA-like" evidence="3">
    <location>
        <begin position="6"/>
        <end position="227"/>
    </location>
</feature>
<evidence type="ECO:0000256" key="2">
    <source>
        <dbReference type="ARBA" id="ARBA00023002"/>
    </source>
</evidence>
<evidence type="ECO:0000313" key="4">
    <source>
        <dbReference type="EMBL" id="KAF7503718.1"/>
    </source>
</evidence>
<dbReference type="Gene3D" id="3.40.50.720">
    <property type="entry name" value="NAD(P)-binding Rossmann-like Domain"/>
    <property type="match status" value="1"/>
</dbReference>
<name>A0A8H7A707_9EURO</name>
<comment type="caution">
    <text evidence="4">The sequence shown here is derived from an EMBL/GenBank/DDBJ whole genome shotgun (WGS) entry which is preliminary data.</text>
</comment>
<accession>A0A8H7A707</accession>
<evidence type="ECO:0000313" key="5">
    <source>
        <dbReference type="Proteomes" id="UP000606974"/>
    </source>
</evidence>
<sequence>MSSITKVALAGATGNLGPAILDGLLNAGFEVTVLTRKSSNHSFPPSVTAVSVEYDSLDSLTNALKGQEAVISALPYTANPAEVTTHLLLVEAAAKAHVKRFIPSEFGTDTLNEKTRNLPVFAGKVAVQDALKKEAATGGMTYTILCTGPFLDWGMNVGFIMNLKGKSISLLDGGDRLFSATSLPTIGKATAAVLKQLERTKNRAVYVHETATTLKKLAAMAKHATGADGWEENVVSIDEQLEIAWAELKKDQPNPDNFVYNFLRAGIWGEGFGGHFSRPDNELLGIKEMSDAELQDLVSSLAK</sequence>
<evidence type="ECO:0000256" key="1">
    <source>
        <dbReference type="ARBA" id="ARBA00022857"/>
    </source>
</evidence>
<dbReference type="AlphaFoldDB" id="A0A8H7A707"/>
<keyword evidence="2" id="KW-0560">Oxidoreductase</keyword>
<dbReference type="InterPro" id="IPR051609">
    <property type="entry name" value="NmrA/Isoflavone_reductase-like"/>
</dbReference>
<dbReference type="EMBL" id="JAACFV010000165">
    <property type="protein sequence ID" value="KAF7503718.1"/>
    <property type="molecule type" value="Genomic_DNA"/>
</dbReference>
<dbReference type="PANTHER" id="PTHR47706">
    <property type="entry name" value="NMRA-LIKE FAMILY PROTEIN"/>
    <property type="match status" value="1"/>
</dbReference>
<keyword evidence="5" id="KW-1185">Reference proteome</keyword>
<dbReference type="SUPFAM" id="SSF51735">
    <property type="entry name" value="NAD(P)-binding Rossmann-fold domains"/>
    <property type="match status" value="1"/>
</dbReference>
<dbReference type="Proteomes" id="UP000606974">
    <property type="component" value="Unassembled WGS sequence"/>
</dbReference>
<dbReference type="Pfam" id="PF05368">
    <property type="entry name" value="NmrA"/>
    <property type="match status" value="1"/>
</dbReference>
<dbReference type="OrthoDB" id="9974981at2759"/>
<dbReference type="InterPro" id="IPR036291">
    <property type="entry name" value="NAD(P)-bd_dom_sf"/>
</dbReference>
<evidence type="ECO:0000259" key="3">
    <source>
        <dbReference type="Pfam" id="PF05368"/>
    </source>
</evidence>
<dbReference type="GO" id="GO:0016491">
    <property type="term" value="F:oxidoreductase activity"/>
    <property type="evidence" value="ECO:0007669"/>
    <property type="project" value="UniProtKB-KW"/>
</dbReference>
<dbReference type="PANTHER" id="PTHR47706:SF1">
    <property type="entry name" value="CIPA-LIKE, PUTATIVE (AFU_ORTHOLOGUE AFUA_1G12460)-RELATED"/>
    <property type="match status" value="1"/>
</dbReference>
<proteinExistence type="predicted"/>
<keyword evidence="1" id="KW-0521">NADP</keyword>
<gene>
    <name evidence="4" type="ORF">GJ744_003343</name>
</gene>
<dbReference type="InterPro" id="IPR045312">
    <property type="entry name" value="PCBER-like"/>
</dbReference>
<organism evidence="4 5">
    <name type="scientific">Endocarpon pusillum</name>
    <dbReference type="NCBI Taxonomy" id="364733"/>
    <lineage>
        <taxon>Eukaryota</taxon>
        <taxon>Fungi</taxon>
        <taxon>Dikarya</taxon>
        <taxon>Ascomycota</taxon>
        <taxon>Pezizomycotina</taxon>
        <taxon>Eurotiomycetes</taxon>
        <taxon>Chaetothyriomycetidae</taxon>
        <taxon>Verrucariales</taxon>
        <taxon>Verrucariaceae</taxon>
        <taxon>Endocarpon</taxon>
    </lineage>
</organism>